<gene>
    <name evidence="1" type="ORF">cpu_20060</name>
</gene>
<evidence type="ECO:0000313" key="1">
    <source>
        <dbReference type="EMBL" id="GAV23496.1"/>
    </source>
</evidence>
<sequence>MYNLSNREEQFYRELISEISRIILKKDFIKLKKDLTKQYKKAKIKDAETAALEDALIAYLFRRMEDI</sequence>
<name>A0A1L8CX37_9THEO</name>
<evidence type="ECO:0000313" key="2">
    <source>
        <dbReference type="Proteomes" id="UP000187485"/>
    </source>
</evidence>
<proteinExistence type="predicted"/>
<keyword evidence="2" id="KW-1185">Reference proteome</keyword>
<protein>
    <submittedName>
        <fullName evidence="1">Uncharacterized protein</fullName>
    </submittedName>
</protein>
<dbReference type="AlphaFoldDB" id="A0A1L8CX37"/>
<accession>A0A1L8CX37</accession>
<dbReference type="Proteomes" id="UP000187485">
    <property type="component" value="Unassembled WGS sequence"/>
</dbReference>
<dbReference type="STRING" id="870242.cpu_20060"/>
<reference evidence="2" key="1">
    <citation type="submission" date="2016-12" db="EMBL/GenBank/DDBJ databases">
        <title>Draft Genome Sequences od Carboxydothermus pertinax and islandicus, Hydrogenogenic Carboxydotrophic Bacteria.</title>
        <authorList>
            <person name="Fukuyama Y."/>
            <person name="Ohmae K."/>
            <person name="Yoneda Y."/>
            <person name="Yoshida T."/>
            <person name="Sako Y."/>
        </authorList>
    </citation>
    <scope>NUCLEOTIDE SEQUENCE [LARGE SCALE GENOMIC DNA]</scope>
    <source>
        <strain evidence="2">Ug1</strain>
    </source>
</reference>
<comment type="caution">
    <text evidence="1">The sequence shown here is derived from an EMBL/GenBank/DDBJ whole genome shotgun (WGS) entry which is preliminary data.</text>
</comment>
<organism evidence="1 2">
    <name type="scientific">Carboxydothermus pertinax</name>
    <dbReference type="NCBI Taxonomy" id="870242"/>
    <lineage>
        <taxon>Bacteria</taxon>
        <taxon>Bacillati</taxon>
        <taxon>Bacillota</taxon>
        <taxon>Clostridia</taxon>
        <taxon>Thermoanaerobacterales</taxon>
        <taxon>Thermoanaerobacteraceae</taxon>
        <taxon>Carboxydothermus</taxon>
    </lineage>
</organism>
<dbReference type="EMBL" id="BDJK01000055">
    <property type="protein sequence ID" value="GAV23496.1"/>
    <property type="molecule type" value="Genomic_DNA"/>
</dbReference>
<dbReference type="RefSeq" id="WP_075859906.1">
    <property type="nucleotide sequence ID" value="NZ_BDJK01000055.1"/>
</dbReference>